<reference evidence="2 3" key="3">
    <citation type="submission" date="2019-11" db="EMBL/GenBank/DDBJ databases">
        <title>A de novo genome assembly of a pear dwarfing rootstock.</title>
        <authorList>
            <person name="Wang F."/>
            <person name="Wang J."/>
            <person name="Li S."/>
            <person name="Zhang Y."/>
            <person name="Fang M."/>
            <person name="Ma L."/>
            <person name="Zhao Y."/>
            <person name="Jiang S."/>
        </authorList>
    </citation>
    <scope>NUCLEOTIDE SEQUENCE [LARGE SCALE GENOMIC DNA]</scope>
    <source>
        <strain evidence="2">S2</strain>
        <tissue evidence="2">Leaf</tissue>
    </source>
</reference>
<keyword evidence="1" id="KW-0472">Membrane</keyword>
<evidence type="ECO:0000256" key="1">
    <source>
        <dbReference type="SAM" id="Phobius"/>
    </source>
</evidence>
<feature type="transmembrane region" description="Helical" evidence="1">
    <location>
        <begin position="62"/>
        <end position="86"/>
    </location>
</feature>
<evidence type="ECO:0000313" key="2">
    <source>
        <dbReference type="EMBL" id="KAB2596494.1"/>
    </source>
</evidence>
<accession>A0A5N5FDI5</accession>
<keyword evidence="1" id="KW-1133">Transmembrane helix</keyword>
<sequence length="135" mass="14802">MSLISPSSSVFPIPFSLTSGWILPSLLLPLSQSATSSLHRTRLCFLWKVRGIWLLVAGSRHWFVLAWMLCGVKALVFFTPGVLVGRRVGRLGLVAFDIASIGRDCKVLGSSVALFVCVRGALLCVLFRFTILFCT</sequence>
<evidence type="ECO:0000313" key="3">
    <source>
        <dbReference type="Proteomes" id="UP000327157"/>
    </source>
</evidence>
<dbReference type="AlphaFoldDB" id="A0A5N5FDI5"/>
<dbReference type="Proteomes" id="UP000327157">
    <property type="component" value="Chromosome 7"/>
</dbReference>
<keyword evidence="1" id="KW-0812">Transmembrane</keyword>
<organism evidence="2 3">
    <name type="scientific">Pyrus ussuriensis x Pyrus communis</name>
    <dbReference type="NCBI Taxonomy" id="2448454"/>
    <lineage>
        <taxon>Eukaryota</taxon>
        <taxon>Viridiplantae</taxon>
        <taxon>Streptophyta</taxon>
        <taxon>Embryophyta</taxon>
        <taxon>Tracheophyta</taxon>
        <taxon>Spermatophyta</taxon>
        <taxon>Magnoliopsida</taxon>
        <taxon>eudicotyledons</taxon>
        <taxon>Gunneridae</taxon>
        <taxon>Pentapetalae</taxon>
        <taxon>rosids</taxon>
        <taxon>fabids</taxon>
        <taxon>Rosales</taxon>
        <taxon>Rosaceae</taxon>
        <taxon>Amygdaloideae</taxon>
        <taxon>Maleae</taxon>
        <taxon>Pyrus</taxon>
    </lineage>
</organism>
<keyword evidence="3" id="KW-1185">Reference proteome</keyword>
<proteinExistence type="predicted"/>
<feature type="transmembrane region" description="Helical" evidence="1">
    <location>
        <begin position="107"/>
        <end position="131"/>
    </location>
</feature>
<reference evidence="2 3" key="1">
    <citation type="submission" date="2019-09" db="EMBL/GenBank/DDBJ databases">
        <authorList>
            <person name="Ou C."/>
        </authorList>
    </citation>
    <scope>NUCLEOTIDE SEQUENCE [LARGE SCALE GENOMIC DNA]</scope>
    <source>
        <strain evidence="2">S2</strain>
        <tissue evidence="2">Leaf</tissue>
    </source>
</reference>
<gene>
    <name evidence="2" type="ORF">D8674_031944</name>
</gene>
<reference evidence="3" key="2">
    <citation type="submission" date="2019-10" db="EMBL/GenBank/DDBJ databases">
        <title>A de novo genome assembly of a pear dwarfing rootstock.</title>
        <authorList>
            <person name="Wang F."/>
            <person name="Wang J."/>
            <person name="Li S."/>
            <person name="Zhang Y."/>
            <person name="Fang M."/>
            <person name="Ma L."/>
            <person name="Zhao Y."/>
            <person name="Jiang S."/>
        </authorList>
    </citation>
    <scope>NUCLEOTIDE SEQUENCE [LARGE SCALE GENOMIC DNA]</scope>
</reference>
<evidence type="ECO:0008006" key="4">
    <source>
        <dbReference type="Google" id="ProtNLM"/>
    </source>
</evidence>
<protein>
    <recommendedName>
        <fullName evidence="4">Transmembrane protein</fullName>
    </recommendedName>
</protein>
<comment type="caution">
    <text evidence="2">The sequence shown here is derived from an EMBL/GenBank/DDBJ whole genome shotgun (WGS) entry which is preliminary data.</text>
</comment>
<dbReference type="EMBL" id="SMOL01000781">
    <property type="protein sequence ID" value="KAB2596494.1"/>
    <property type="molecule type" value="Genomic_DNA"/>
</dbReference>
<name>A0A5N5FDI5_9ROSA</name>